<dbReference type="FunFam" id="3.30.160.60:FF:002343">
    <property type="entry name" value="Zinc finger protein 33A"/>
    <property type="match status" value="1"/>
</dbReference>
<keyword evidence="5" id="KW-0862">Zinc</keyword>
<feature type="compositionally biased region" description="Polar residues" evidence="8">
    <location>
        <begin position="62"/>
        <end position="72"/>
    </location>
</feature>
<keyword evidence="3" id="KW-0677">Repeat</keyword>
<dbReference type="AlphaFoldDB" id="A0A8K0S4G5"/>
<gene>
    <name evidence="10" type="ORF">BKA59DRAFT_390172</name>
</gene>
<dbReference type="InterPro" id="IPR036236">
    <property type="entry name" value="Znf_C2H2_sf"/>
</dbReference>
<dbReference type="Pfam" id="PF04082">
    <property type="entry name" value="Fungal_trans"/>
    <property type="match status" value="1"/>
</dbReference>
<keyword evidence="2" id="KW-0479">Metal-binding</keyword>
<comment type="subcellular location">
    <subcellularLocation>
        <location evidence="1">Nucleus</location>
    </subcellularLocation>
</comment>
<dbReference type="EMBL" id="JAGPXF010000002">
    <property type="protein sequence ID" value="KAH7256059.1"/>
    <property type="molecule type" value="Genomic_DNA"/>
</dbReference>
<dbReference type="GO" id="GO:0000978">
    <property type="term" value="F:RNA polymerase II cis-regulatory region sequence-specific DNA binding"/>
    <property type="evidence" value="ECO:0007669"/>
    <property type="project" value="InterPro"/>
</dbReference>
<feature type="region of interest" description="Disordered" evidence="8">
    <location>
        <begin position="54"/>
        <end position="94"/>
    </location>
</feature>
<organism evidence="10 11">
    <name type="scientific">Fusarium tricinctum</name>
    <dbReference type="NCBI Taxonomy" id="61284"/>
    <lineage>
        <taxon>Eukaryota</taxon>
        <taxon>Fungi</taxon>
        <taxon>Dikarya</taxon>
        <taxon>Ascomycota</taxon>
        <taxon>Pezizomycotina</taxon>
        <taxon>Sordariomycetes</taxon>
        <taxon>Hypocreomycetidae</taxon>
        <taxon>Hypocreales</taxon>
        <taxon>Nectriaceae</taxon>
        <taxon>Fusarium</taxon>
        <taxon>Fusarium tricinctum species complex</taxon>
    </lineage>
</organism>
<dbReference type="InterPro" id="IPR051059">
    <property type="entry name" value="VerF-like"/>
</dbReference>
<evidence type="ECO:0000313" key="11">
    <source>
        <dbReference type="Proteomes" id="UP000813427"/>
    </source>
</evidence>
<sequence>MPRIHKCPHCSREFKRPEHLRRHCRAHTGEKPYVCHCGACFTRNDLLRRHERLAHTGDSEDPSQSIRTTSSRAEGLASPSINIRNGDQENPENYKQTLQGQNEYPSQPSTLHCMFKAVTTEVEDQDLASSRLDFETFTRNMGLYIDLFDPRLFEPAEDVIRQEATRLEHEGLQVRQGPATGTRSDGPMPFSSCLAGHSVGMSFNQVQFIRQSSNTSPLIMTEERYETLQINLQQFKNTMNDFSLPSCHAFTKYLSAWEESLAHHLPYIHIPTFCLDNCIPEFVLALAALGAQQRYERHISLLLYRAGKAIALRRLYSTGLKSQERAFMPELTWPATIIQSAGTLLTLIVFASWSASAEVVNEAFELHTPLMFWLREDNLVNKDEITSQDWYTWAQSETRIRVKLMAFCFFNLHTIAYNYQPVLFWHEVDLRLPCTVREWHATESFQWLLARQEVPNEQRPFLESLNLLLRSDMELSQIHPAPSPFGNYVLLHGLLQRIHLVRQLTISPALQDEDVIELHKALSNWAMIWQQTSESSLNPRDKNGPIAFTSVALLSLAHVRLHLHIGPYRDLACRLPTQVATALAKVLSPPLQQTNSAISALLYSVHALSLPVAIGIEYVVNSQAIFWCCQHSLGSLECAIFLSKWLYAMSATERLQTINRSQEYILLCLRRVLTEAIASADWEGVDTSLWLVDVFHMGLAVLRIWSRVFSNTSAWPITVTIGKSLTIYANAYENRELTI</sequence>
<dbReference type="Proteomes" id="UP000813427">
    <property type="component" value="Unassembled WGS sequence"/>
</dbReference>
<reference evidence="10" key="1">
    <citation type="journal article" date="2021" name="Nat. Commun.">
        <title>Genetic determinants of endophytism in the Arabidopsis root mycobiome.</title>
        <authorList>
            <person name="Mesny F."/>
            <person name="Miyauchi S."/>
            <person name="Thiergart T."/>
            <person name="Pickel B."/>
            <person name="Atanasova L."/>
            <person name="Karlsson M."/>
            <person name="Huettel B."/>
            <person name="Barry K.W."/>
            <person name="Haridas S."/>
            <person name="Chen C."/>
            <person name="Bauer D."/>
            <person name="Andreopoulos W."/>
            <person name="Pangilinan J."/>
            <person name="LaButti K."/>
            <person name="Riley R."/>
            <person name="Lipzen A."/>
            <person name="Clum A."/>
            <person name="Drula E."/>
            <person name="Henrissat B."/>
            <person name="Kohler A."/>
            <person name="Grigoriev I.V."/>
            <person name="Martin F.M."/>
            <person name="Hacquard S."/>
        </authorList>
    </citation>
    <scope>NUCLEOTIDE SEQUENCE</scope>
    <source>
        <strain evidence="10">MPI-SDFR-AT-0068</strain>
    </source>
</reference>
<keyword evidence="11" id="KW-1185">Reference proteome</keyword>
<evidence type="ECO:0000256" key="6">
    <source>
        <dbReference type="ARBA" id="ARBA00023242"/>
    </source>
</evidence>
<dbReference type="PROSITE" id="PS00028">
    <property type="entry name" value="ZINC_FINGER_C2H2_1"/>
    <property type="match status" value="1"/>
</dbReference>
<dbReference type="PANTHER" id="PTHR40626:SF10">
    <property type="entry name" value="C2H2-TYPE DOMAIN-CONTAINING PROTEIN"/>
    <property type="match status" value="1"/>
</dbReference>
<evidence type="ECO:0000256" key="5">
    <source>
        <dbReference type="ARBA" id="ARBA00022833"/>
    </source>
</evidence>
<evidence type="ECO:0000259" key="9">
    <source>
        <dbReference type="PROSITE" id="PS50157"/>
    </source>
</evidence>
<dbReference type="PROSITE" id="PS50157">
    <property type="entry name" value="ZINC_FINGER_C2H2_2"/>
    <property type="match status" value="2"/>
</dbReference>
<evidence type="ECO:0000256" key="3">
    <source>
        <dbReference type="ARBA" id="ARBA00022737"/>
    </source>
</evidence>
<comment type="caution">
    <text evidence="10">The sequence shown here is derived from an EMBL/GenBank/DDBJ whole genome shotgun (WGS) entry which is preliminary data.</text>
</comment>
<protein>
    <recommendedName>
        <fullName evidence="9">C2H2-type domain-containing protein</fullName>
    </recommendedName>
</protein>
<dbReference type="SUPFAM" id="SSF57667">
    <property type="entry name" value="beta-beta-alpha zinc fingers"/>
    <property type="match status" value="1"/>
</dbReference>
<dbReference type="SMART" id="SM00355">
    <property type="entry name" value="ZnF_C2H2"/>
    <property type="match status" value="2"/>
</dbReference>
<evidence type="ECO:0000256" key="2">
    <source>
        <dbReference type="ARBA" id="ARBA00022723"/>
    </source>
</evidence>
<dbReference type="PANTHER" id="PTHR40626">
    <property type="entry name" value="MIP31509P"/>
    <property type="match status" value="1"/>
</dbReference>
<name>A0A8K0S4G5_9HYPO</name>
<evidence type="ECO:0000256" key="7">
    <source>
        <dbReference type="PROSITE-ProRule" id="PRU00042"/>
    </source>
</evidence>
<evidence type="ECO:0000256" key="1">
    <source>
        <dbReference type="ARBA" id="ARBA00004123"/>
    </source>
</evidence>
<dbReference type="GO" id="GO:0000981">
    <property type="term" value="F:DNA-binding transcription factor activity, RNA polymerase II-specific"/>
    <property type="evidence" value="ECO:0007669"/>
    <property type="project" value="InterPro"/>
</dbReference>
<evidence type="ECO:0000256" key="8">
    <source>
        <dbReference type="SAM" id="MobiDB-lite"/>
    </source>
</evidence>
<dbReference type="Gene3D" id="3.30.160.60">
    <property type="entry name" value="Classic Zinc Finger"/>
    <property type="match status" value="2"/>
</dbReference>
<dbReference type="InterPro" id="IPR007219">
    <property type="entry name" value="XnlR_reg_dom"/>
</dbReference>
<dbReference type="OrthoDB" id="654211at2759"/>
<keyword evidence="4 7" id="KW-0863">Zinc-finger</keyword>
<dbReference type="GO" id="GO:0005634">
    <property type="term" value="C:nucleus"/>
    <property type="evidence" value="ECO:0007669"/>
    <property type="project" value="UniProtKB-SubCell"/>
</dbReference>
<evidence type="ECO:0000313" key="10">
    <source>
        <dbReference type="EMBL" id="KAH7256059.1"/>
    </source>
</evidence>
<accession>A0A8K0S4G5</accession>
<dbReference type="InterPro" id="IPR013087">
    <property type="entry name" value="Znf_C2H2_type"/>
</dbReference>
<evidence type="ECO:0000256" key="4">
    <source>
        <dbReference type="ARBA" id="ARBA00022771"/>
    </source>
</evidence>
<dbReference type="GO" id="GO:0006351">
    <property type="term" value="P:DNA-templated transcription"/>
    <property type="evidence" value="ECO:0007669"/>
    <property type="project" value="InterPro"/>
</dbReference>
<keyword evidence="6" id="KW-0539">Nucleus</keyword>
<dbReference type="GO" id="GO:0008270">
    <property type="term" value="F:zinc ion binding"/>
    <property type="evidence" value="ECO:0007669"/>
    <property type="project" value="UniProtKB-KW"/>
</dbReference>
<feature type="domain" description="C2H2-type" evidence="9">
    <location>
        <begin position="5"/>
        <end position="32"/>
    </location>
</feature>
<proteinExistence type="predicted"/>
<dbReference type="GO" id="GO:0000785">
    <property type="term" value="C:chromatin"/>
    <property type="evidence" value="ECO:0007669"/>
    <property type="project" value="TreeGrafter"/>
</dbReference>
<feature type="domain" description="C2H2-type" evidence="9">
    <location>
        <begin position="33"/>
        <end position="60"/>
    </location>
</feature>